<keyword evidence="2" id="KW-1185">Reference proteome</keyword>
<accession>A0ABD3WZ32</accession>
<dbReference type="PANTHER" id="PTHR14187">
    <property type="entry name" value="ALPHA KINASE/ELONGATION FACTOR 2 KINASE"/>
    <property type="match status" value="1"/>
</dbReference>
<comment type="caution">
    <text evidence="1">The sequence shown here is derived from an EMBL/GenBank/DDBJ whole genome shotgun (WGS) entry which is preliminary data.</text>
</comment>
<dbReference type="Proteomes" id="UP001634394">
    <property type="component" value="Unassembled WGS sequence"/>
</dbReference>
<dbReference type="PANTHER" id="PTHR14187:SF5">
    <property type="entry name" value="HEAT SHOCK 70 KDA PROTEIN 12A"/>
    <property type="match status" value="1"/>
</dbReference>
<dbReference type="SUPFAM" id="SSF53067">
    <property type="entry name" value="Actin-like ATPase domain"/>
    <property type="match status" value="1"/>
</dbReference>
<reference evidence="1 2" key="1">
    <citation type="submission" date="2024-11" db="EMBL/GenBank/DDBJ databases">
        <title>Chromosome-level genome assembly of the freshwater bivalve Anodonta woodiana.</title>
        <authorList>
            <person name="Chen X."/>
        </authorList>
    </citation>
    <scope>NUCLEOTIDE SEQUENCE [LARGE SCALE GENOMIC DNA]</scope>
    <source>
        <strain evidence="1">MN2024</strain>
        <tissue evidence="1">Gills</tissue>
    </source>
</reference>
<protein>
    <submittedName>
        <fullName evidence="1">Uncharacterized protein</fullName>
    </submittedName>
</protein>
<sequence>MLSVTSKLLVAAIDLGTDGSGYGYSFRSDYEKDPMKVYTRTWNSGCLRSSKQPTCVLCDPAGHFDSFGHEAEDKYCRLSEDKEHYNWYFLRNFINMLSEKQVNMEFELTDEKGLKMPAIQVFSMAIRYLKDDLLDNFKSHLDLRENEFHWVLPVPATWSVSAKEFFREAAIKAGINGENLTIALEHDAAAVYCEALTSMGLSCGGLLDDKYMVIDLGGTIL</sequence>
<dbReference type="Gene3D" id="3.30.420.40">
    <property type="match status" value="1"/>
</dbReference>
<dbReference type="AlphaFoldDB" id="A0ABD3WZ32"/>
<name>A0ABD3WZ32_SINWO</name>
<dbReference type="EMBL" id="JBJQND010000004">
    <property type="protein sequence ID" value="KAL3878760.1"/>
    <property type="molecule type" value="Genomic_DNA"/>
</dbReference>
<proteinExistence type="predicted"/>
<organism evidence="1 2">
    <name type="scientific">Sinanodonta woodiana</name>
    <name type="common">Chinese pond mussel</name>
    <name type="synonym">Anodonta woodiana</name>
    <dbReference type="NCBI Taxonomy" id="1069815"/>
    <lineage>
        <taxon>Eukaryota</taxon>
        <taxon>Metazoa</taxon>
        <taxon>Spiralia</taxon>
        <taxon>Lophotrochozoa</taxon>
        <taxon>Mollusca</taxon>
        <taxon>Bivalvia</taxon>
        <taxon>Autobranchia</taxon>
        <taxon>Heteroconchia</taxon>
        <taxon>Palaeoheterodonta</taxon>
        <taxon>Unionida</taxon>
        <taxon>Unionoidea</taxon>
        <taxon>Unionidae</taxon>
        <taxon>Unioninae</taxon>
        <taxon>Sinanodonta</taxon>
    </lineage>
</organism>
<gene>
    <name evidence="1" type="ORF">ACJMK2_031091</name>
</gene>
<evidence type="ECO:0000313" key="1">
    <source>
        <dbReference type="EMBL" id="KAL3878760.1"/>
    </source>
</evidence>
<dbReference type="InterPro" id="IPR043129">
    <property type="entry name" value="ATPase_NBD"/>
</dbReference>
<evidence type="ECO:0000313" key="2">
    <source>
        <dbReference type="Proteomes" id="UP001634394"/>
    </source>
</evidence>